<feature type="domain" description="Phosphatidylglycerol lysyltransferase C-terminal" evidence="6">
    <location>
        <begin position="23"/>
        <end position="321"/>
    </location>
</feature>
<dbReference type="GO" id="GO:0050071">
    <property type="term" value="F:phosphatidylglycerol lysyltransferase activity"/>
    <property type="evidence" value="ECO:0007669"/>
    <property type="project" value="UniProtKB-EC"/>
</dbReference>
<organism evidence="7 8">
    <name type="scientific">Marinobacter subterrani</name>
    <dbReference type="NCBI Taxonomy" id="1658765"/>
    <lineage>
        <taxon>Bacteria</taxon>
        <taxon>Pseudomonadati</taxon>
        <taxon>Pseudomonadota</taxon>
        <taxon>Gammaproteobacteria</taxon>
        <taxon>Pseudomonadales</taxon>
        <taxon>Marinobacteraceae</taxon>
        <taxon>Marinobacter</taxon>
    </lineage>
</organism>
<evidence type="ECO:0000313" key="7">
    <source>
        <dbReference type="EMBL" id="KMQ76649.1"/>
    </source>
</evidence>
<accession>A0A0J7JFH5</accession>
<evidence type="ECO:0000259" key="6">
    <source>
        <dbReference type="Pfam" id="PF09924"/>
    </source>
</evidence>
<evidence type="ECO:0000256" key="3">
    <source>
        <dbReference type="ARBA" id="ARBA00022692"/>
    </source>
</evidence>
<keyword evidence="7" id="KW-0012">Acyltransferase</keyword>
<dbReference type="GO" id="GO:0055091">
    <property type="term" value="P:phospholipid homeostasis"/>
    <property type="evidence" value="ECO:0007669"/>
    <property type="project" value="TreeGrafter"/>
</dbReference>
<dbReference type="STRING" id="1658765.Msub_12863"/>
<dbReference type="EC" id="2.3.2.3" evidence="7"/>
<dbReference type="InterPro" id="IPR024320">
    <property type="entry name" value="LPG_synthase_C"/>
</dbReference>
<proteinExistence type="predicted"/>
<evidence type="ECO:0000256" key="5">
    <source>
        <dbReference type="ARBA" id="ARBA00023136"/>
    </source>
</evidence>
<protein>
    <submittedName>
        <fullName evidence="7">Putative conserved protein (DUF2156)</fullName>
        <ecNumber evidence="7">2.3.2.3</ecNumber>
    </submittedName>
</protein>
<dbReference type="PANTHER" id="PTHR34697">
    <property type="entry name" value="PHOSPHATIDYLGLYCEROL LYSYLTRANSFERASE"/>
    <property type="match status" value="1"/>
</dbReference>
<evidence type="ECO:0000313" key="8">
    <source>
        <dbReference type="Proteomes" id="UP000036102"/>
    </source>
</evidence>
<dbReference type="Proteomes" id="UP000036102">
    <property type="component" value="Unassembled WGS sequence"/>
</dbReference>
<dbReference type="PATRIC" id="fig|1658765.3.peg.2887"/>
<evidence type="ECO:0000256" key="4">
    <source>
        <dbReference type="ARBA" id="ARBA00022989"/>
    </source>
</evidence>
<comment type="subcellular location">
    <subcellularLocation>
        <location evidence="1">Cell membrane</location>
        <topology evidence="1">Multi-pass membrane protein</topology>
    </subcellularLocation>
</comment>
<dbReference type="OrthoDB" id="145485at2"/>
<dbReference type="AlphaFoldDB" id="A0A0J7JFH5"/>
<dbReference type="RefSeq" id="WP_048496587.1">
    <property type="nucleotide sequence ID" value="NZ_LFBU01000001.1"/>
</dbReference>
<dbReference type="EMBL" id="LFBU01000001">
    <property type="protein sequence ID" value="KMQ76649.1"/>
    <property type="molecule type" value="Genomic_DNA"/>
</dbReference>
<keyword evidence="2" id="KW-1003">Cell membrane</keyword>
<dbReference type="Pfam" id="PF09924">
    <property type="entry name" value="LPG_synthase_C"/>
    <property type="match status" value="1"/>
</dbReference>
<keyword evidence="4" id="KW-1133">Transmembrane helix</keyword>
<dbReference type="GO" id="GO:0005886">
    <property type="term" value="C:plasma membrane"/>
    <property type="evidence" value="ECO:0007669"/>
    <property type="project" value="UniProtKB-SubCell"/>
</dbReference>
<comment type="caution">
    <text evidence="7">The sequence shown here is derived from an EMBL/GenBank/DDBJ whole genome shotgun (WGS) entry which is preliminary data.</text>
</comment>
<dbReference type="InterPro" id="IPR051211">
    <property type="entry name" value="PG_lysyltransferase"/>
</dbReference>
<evidence type="ECO:0000256" key="1">
    <source>
        <dbReference type="ARBA" id="ARBA00004651"/>
    </source>
</evidence>
<keyword evidence="7" id="KW-0808">Transferase</keyword>
<reference evidence="7 8" key="1">
    <citation type="submission" date="2015-06" db="EMBL/GenBank/DDBJ databases">
        <title>Marinobacter subterrani, a genetically tractable neutrophilic iron-oxidizing strain isolated from the Soudan Iron Mine.</title>
        <authorList>
            <person name="Bonis B.M."/>
            <person name="Gralnick J.A."/>
        </authorList>
    </citation>
    <scope>NUCLEOTIDE SEQUENCE [LARGE SCALE GENOMIC DNA]</scope>
    <source>
        <strain evidence="7 8">JG233</strain>
    </source>
</reference>
<keyword evidence="5" id="KW-0472">Membrane</keyword>
<keyword evidence="3" id="KW-0812">Transmembrane</keyword>
<name>A0A0J7JFH5_9GAMM</name>
<keyword evidence="8" id="KW-1185">Reference proteome</keyword>
<sequence>MTSALPSGAAIRYRDHLGESHSRELMAKFGRQSSAYFALQDDVRRFGVDGVGFVAYAPVKTLLGRVNLVFVNPVCADQALSWLLKALFQRVPGRVVFTGIDDRVARELAALGYTVNEMGAEFSVSVPEFSLAGKRKKQLRHAANLGSRHNLRVVEQTAAEVNQADARRLSEDWRQHKAVKQHELRLLTRPPVFSDEWGVRKFYCYQGERLLGYVFFDPYFKHGRIVGYTANVLRQDMDNSPSGLLDYIVIEAMARFRREGVERMSLGISPLYNVRPRAGDQPLIRRICQLLYARGNRFYAFKTLSYHKSRYRGDEATWYMAVKDTSVLTVAWTILRGTGIVGQPPLVRSGREPIAGKPLPATETP</sequence>
<evidence type="ECO:0000256" key="2">
    <source>
        <dbReference type="ARBA" id="ARBA00022475"/>
    </source>
</evidence>
<dbReference type="PANTHER" id="PTHR34697:SF2">
    <property type="entry name" value="PHOSPHATIDYLGLYCEROL LYSYLTRANSFERASE"/>
    <property type="match status" value="1"/>
</dbReference>
<gene>
    <name evidence="7" type="ORF">Msub_12863</name>
</gene>